<feature type="non-terminal residue" evidence="1">
    <location>
        <position position="515"/>
    </location>
</feature>
<organism evidence="1 2">
    <name type="scientific">Paramuricea clavata</name>
    <name type="common">Red gorgonian</name>
    <name type="synonym">Violescent sea-whip</name>
    <dbReference type="NCBI Taxonomy" id="317549"/>
    <lineage>
        <taxon>Eukaryota</taxon>
        <taxon>Metazoa</taxon>
        <taxon>Cnidaria</taxon>
        <taxon>Anthozoa</taxon>
        <taxon>Octocorallia</taxon>
        <taxon>Malacalcyonacea</taxon>
        <taxon>Plexauridae</taxon>
        <taxon>Paramuricea</taxon>
    </lineage>
</organism>
<dbReference type="PANTHER" id="PTHR24543">
    <property type="entry name" value="MULTICOPPER OXIDASE-RELATED"/>
    <property type="match status" value="1"/>
</dbReference>
<dbReference type="PROSITE" id="PS01285">
    <property type="entry name" value="FA58C_1"/>
    <property type="match status" value="2"/>
</dbReference>
<protein>
    <submittedName>
        <fullName evidence="1">Uncharacterized protein</fullName>
    </submittedName>
</protein>
<dbReference type="Gene3D" id="2.60.120.260">
    <property type="entry name" value="Galactose-binding domain-like"/>
    <property type="match status" value="4"/>
</dbReference>
<dbReference type="Proteomes" id="UP001152795">
    <property type="component" value="Unassembled WGS sequence"/>
</dbReference>
<evidence type="ECO:0000313" key="2">
    <source>
        <dbReference type="Proteomes" id="UP001152795"/>
    </source>
</evidence>
<dbReference type="SMART" id="SM00231">
    <property type="entry name" value="FA58C"/>
    <property type="match status" value="3"/>
</dbReference>
<comment type="caution">
    <text evidence="1">The sequence shown here is derived from an EMBL/GenBank/DDBJ whole genome shotgun (WGS) entry which is preliminary data.</text>
</comment>
<dbReference type="InterPro" id="IPR000421">
    <property type="entry name" value="FA58C"/>
</dbReference>
<evidence type="ECO:0000313" key="1">
    <source>
        <dbReference type="EMBL" id="CAB4013853.1"/>
    </source>
</evidence>
<feature type="non-terminal residue" evidence="1">
    <location>
        <position position="1"/>
    </location>
</feature>
<dbReference type="PROSITE" id="PS50022">
    <property type="entry name" value="FA58C_3"/>
    <property type="match status" value="4"/>
</dbReference>
<dbReference type="AlphaFoldDB" id="A0A6S7IA92"/>
<keyword evidence="2" id="KW-1185">Reference proteome</keyword>
<dbReference type="Pfam" id="PF00754">
    <property type="entry name" value="F5_F8_type_C"/>
    <property type="match status" value="3"/>
</dbReference>
<dbReference type="CDD" id="cd00057">
    <property type="entry name" value="FA58C"/>
    <property type="match status" value="1"/>
</dbReference>
<accession>A0A6S7IA92</accession>
<gene>
    <name evidence="1" type="ORF">PACLA_8A025407</name>
</gene>
<name>A0A6S7IA92_PARCT</name>
<dbReference type="OrthoDB" id="5979835at2759"/>
<dbReference type="SUPFAM" id="SSF49785">
    <property type="entry name" value="Galactose-binding domain-like"/>
    <property type="match status" value="4"/>
</dbReference>
<proteinExistence type="predicted"/>
<reference evidence="1" key="1">
    <citation type="submission" date="2020-04" db="EMBL/GenBank/DDBJ databases">
        <authorList>
            <person name="Alioto T."/>
            <person name="Alioto T."/>
            <person name="Gomez Garrido J."/>
        </authorList>
    </citation>
    <scope>NUCLEOTIDE SEQUENCE</scope>
    <source>
        <strain evidence="1">A484AB</strain>
    </source>
</reference>
<sequence>KFTGNDDTTVIVEHQLTTVIFSRFLRLHVIEHSGNAEFRLEFIGCYIDTIVRESIPLGMENGLILDSQLSASSEKYYYISGAASGRLNSETVPNERHGGWIAADDDSAPWLQVDFIINATITAIITQGLDTGVNYVKDYTVTFNNSKTGMENYIGKSTGQVTVLNATNVKQDLDPYISAHIVRIKPKTWIGNCALRVEFLGWYEGNSNSELLGMFNRSEILDSQIRSSVQTPVDHGSHAARLNFTVGWLAEDSGDYIQVDFGRRASITEIWSQGAGDGSSWTRNFTVAMSNDGVNFLDYEEYGARKTFFANIDHSSTVVQKPLHVIFARFIRIIVDHFVNLPGLRLEFVGRLVDTNLESPPVALGMEDRSILDSQILASSTKYYQTFGAAYARLNLTAIGNVSSGSWIAAENDIDPWLQVDFISNVTISEISTQGLIENTSSYVTSYRLAFGDKGDSLQDYQVNEQVKEFYANYSISSIIRQPLKPVIFARFIRIKPKTWTGDCALRVEFYGKYE</sequence>
<dbReference type="InterPro" id="IPR008979">
    <property type="entry name" value="Galactose-bd-like_sf"/>
</dbReference>
<dbReference type="EMBL" id="CACRXK020008051">
    <property type="protein sequence ID" value="CAB4013853.1"/>
    <property type="molecule type" value="Genomic_DNA"/>
</dbReference>
<dbReference type="PANTHER" id="PTHR24543:SF325">
    <property type="entry name" value="F5_8 TYPE C DOMAIN-CONTAINING PROTEIN"/>
    <property type="match status" value="1"/>
</dbReference>